<evidence type="ECO:0000256" key="5">
    <source>
        <dbReference type="PROSITE-ProRule" id="PRU01023"/>
    </source>
</evidence>
<dbReference type="InterPro" id="IPR054728">
    <property type="entry name" value="RsmB-like_ferredoxin"/>
</dbReference>
<keyword evidence="3 5" id="KW-0949">S-adenosyl-L-methionine</keyword>
<name>A0ABS6NB12_9RHOB</name>
<feature type="active site" description="Nucleophile" evidence="5">
    <location>
        <position position="338"/>
    </location>
</feature>
<dbReference type="PANTHER" id="PTHR22807">
    <property type="entry name" value="NOP2 YEAST -RELATED NOL1/NOP2/FMU SUN DOMAIN-CONTAINING"/>
    <property type="match status" value="1"/>
</dbReference>
<dbReference type="PROSITE" id="PS51686">
    <property type="entry name" value="SAM_MT_RSMB_NOP"/>
    <property type="match status" value="1"/>
</dbReference>
<evidence type="ECO:0000256" key="4">
    <source>
        <dbReference type="ARBA" id="ARBA00022884"/>
    </source>
</evidence>
<dbReference type="PANTHER" id="PTHR22807:SF53">
    <property type="entry name" value="RIBOSOMAL RNA SMALL SUBUNIT METHYLTRANSFERASE B-RELATED"/>
    <property type="match status" value="1"/>
</dbReference>
<feature type="binding site" evidence="5">
    <location>
        <position position="249"/>
    </location>
    <ligand>
        <name>S-adenosyl-L-methionine</name>
        <dbReference type="ChEBI" id="CHEBI:59789"/>
    </ligand>
</feature>
<dbReference type="RefSeq" id="WP_217779130.1">
    <property type="nucleotide sequence ID" value="NZ_JAHRWL010000002.1"/>
</dbReference>
<feature type="region of interest" description="Disordered" evidence="6">
    <location>
        <begin position="85"/>
        <end position="109"/>
    </location>
</feature>
<dbReference type="InterPro" id="IPR023267">
    <property type="entry name" value="RCMT"/>
</dbReference>
<dbReference type="GO" id="GO:0008168">
    <property type="term" value="F:methyltransferase activity"/>
    <property type="evidence" value="ECO:0007669"/>
    <property type="project" value="UniProtKB-KW"/>
</dbReference>
<evidence type="ECO:0000313" key="8">
    <source>
        <dbReference type="EMBL" id="MBV2360774.1"/>
    </source>
</evidence>
<dbReference type="GO" id="GO:0032259">
    <property type="term" value="P:methylation"/>
    <property type="evidence" value="ECO:0007669"/>
    <property type="project" value="UniProtKB-KW"/>
</dbReference>
<reference evidence="8" key="1">
    <citation type="submission" date="2021-06" db="EMBL/GenBank/DDBJ databases">
        <title>Thalassococcus sp. CAU 1522 isolated from sea sand, Republic of Korea.</title>
        <authorList>
            <person name="Kim W."/>
        </authorList>
    </citation>
    <scope>NUCLEOTIDE SEQUENCE</scope>
    <source>
        <strain evidence="8">CAU 1522</strain>
    </source>
</reference>
<evidence type="ECO:0000259" key="7">
    <source>
        <dbReference type="PROSITE" id="PS51686"/>
    </source>
</evidence>
<keyword evidence="4 5" id="KW-0694">RNA-binding</keyword>
<comment type="caution">
    <text evidence="8">The sequence shown here is derived from an EMBL/GenBank/DDBJ whole genome shotgun (WGS) entry which is preliminary data.</text>
</comment>
<comment type="caution">
    <text evidence="5">Lacks conserved residue(s) required for the propagation of feature annotation.</text>
</comment>
<feature type="compositionally biased region" description="Low complexity" evidence="6">
    <location>
        <begin position="100"/>
        <end position="109"/>
    </location>
</feature>
<evidence type="ECO:0000256" key="2">
    <source>
        <dbReference type="ARBA" id="ARBA00022679"/>
    </source>
</evidence>
<sequence>MTPAARVQAAIGILDRIAAGEAAEKALLGWARGARYAGSKDRAAVRDHVFDAVRRWRSTAVLGGAETGRARMLGLLRQQGIDPDTLFSGAGHGPAPLTQAERAAGRDPAGAEAADLPDWLWQKVVADWADKAETVADAFRSRAETFLRVNTLRGDLDEALRALAEEGIGVEPAPRARFALRVTGNTRALARSEAYASGLVELQDASSQAVVEALPLHPGMTVLDQCAGGGGKALAMAARLNGGPVDAHDADPARMADLPGRAARAGADIRMVADPRGPYDLVLTDVPCSGSGAWRRAPEGKWRLTPDRFTELGIIQASILDAASGLVGRGGALAYATCSIFAAENRDQIDRFQARNPGWRLETERLFPPDQDGDGFYLAVLRR</sequence>
<keyword evidence="1 5" id="KW-0489">Methyltransferase</keyword>
<dbReference type="Pfam" id="PF01189">
    <property type="entry name" value="Methyltr_RsmB-F"/>
    <property type="match status" value="1"/>
</dbReference>
<evidence type="ECO:0000256" key="3">
    <source>
        <dbReference type="ARBA" id="ARBA00022691"/>
    </source>
</evidence>
<evidence type="ECO:0000256" key="6">
    <source>
        <dbReference type="SAM" id="MobiDB-lite"/>
    </source>
</evidence>
<dbReference type="Pfam" id="PF22458">
    <property type="entry name" value="RsmF-B_ferredox"/>
    <property type="match status" value="1"/>
</dbReference>
<comment type="similarity">
    <text evidence="5">Belongs to the class I-like SAM-binding methyltransferase superfamily. RsmB/NOP family.</text>
</comment>
<dbReference type="EMBL" id="JAHRWL010000002">
    <property type="protein sequence ID" value="MBV2360774.1"/>
    <property type="molecule type" value="Genomic_DNA"/>
</dbReference>
<feature type="domain" description="SAM-dependent MTase RsmB/NOP-type" evidence="7">
    <location>
        <begin position="135"/>
        <end position="383"/>
    </location>
</feature>
<accession>A0ABS6NB12</accession>
<evidence type="ECO:0000256" key="1">
    <source>
        <dbReference type="ARBA" id="ARBA00022603"/>
    </source>
</evidence>
<keyword evidence="9" id="KW-1185">Reference proteome</keyword>
<dbReference type="Proteomes" id="UP001166293">
    <property type="component" value="Unassembled WGS sequence"/>
</dbReference>
<organism evidence="8 9">
    <name type="scientific">Thalassococcus arenae</name>
    <dbReference type="NCBI Taxonomy" id="2851652"/>
    <lineage>
        <taxon>Bacteria</taxon>
        <taxon>Pseudomonadati</taxon>
        <taxon>Pseudomonadota</taxon>
        <taxon>Alphaproteobacteria</taxon>
        <taxon>Rhodobacterales</taxon>
        <taxon>Roseobacteraceae</taxon>
        <taxon>Thalassococcus</taxon>
    </lineage>
</organism>
<protein>
    <submittedName>
        <fullName evidence="8">RsmB/NOP family class I SAM-dependent RNA methyltransferase</fullName>
    </submittedName>
</protein>
<feature type="binding site" evidence="5">
    <location>
        <position position="285"/>
    </location>
    <ligand>
        <name>S-adenosyl-L-methionine</name>
        <dbReference type="ChEBI" id="CHEBI:59789"/>
    </ligand>
</feature>
<proteinExistence type="inferred from homology"/>
<gene>
    <name evidence="8" type="ORF">KUH32_13390</name>
</gene>
<dbReference type="InterPro" id="IPR001678">
    <property type="entry name" value="MeTrfase_RsmB-F_NOP2_dom"/>
</dbReference>
<evidence type="ECO:0000313" key="9">
    <source>
        <dbReference type="Proteomes" id="UP001166293"/>
    </source>
</evidence>
<dbReference type="InterPro" id="IPR049560">
    <property type="entry name" value="MeTrfase_RsmB-F_NOP2_cat"/>
</dbReference>
<keyword evidence="2 5" id="KW-0808">Transferase</keyword>